<protein>
    <submittedName>
        <fullName evidence="1">Uncharacterized protein</fullName>
    </submittedName>
</protein>
<sequence>MVRGDPLRFGDFGQDDYEVSKPPSFKDIKATLPRASDDDIEATSPNPSDDDIEATSPNPSDDDTEYDDIEATSPNPSNVDIEATSPTTANAIRHGALEALERWTESMK</sequence>
<proteinExistence type="predicted"/>
<keyword evidence="2" id="KW-1185">Reference proteome</keyword>
<comment type="caution">
    <text evidence="1">The sequence shown here is derived from an EMBL/GenBank/DDBJ whole genome shotgun (WGS) entry which is preliminary data.</text>
</comment>
<dbReference type="Proteomes" id="UP001055811">
    <property type="component" value="Linkage Group LG06"/>
</dbReference>
<accession>A0ACB9BPH6</accession>
<evidence type="ECO:0000313" key="1">
    <source>
        <dbReference type="EMBL" id="KAI3723946.1"/>
    </source>
</evidence>
<reference evidence="2" key="1">
    <citation type="journal article" date="2022" name="Mol. Ecol. Resour.">
        <title>The genomes of chicory, endive, great burdock and yacon provide insights into Asteraceae palaeo-polyploidization history and plant inulin production.</title>
        <authorList>
            <person name="Fan W."/>
            <person name="Wang S."/>
            <person name="Wang H."/>
            <person name="Wang A."/>
            <person name="Jiang F."/>
            <person name="Liu H."/>
            <person name="Zhao H."/>
            <person name="Xu D."/>
            <person name="Zhang Y."/>
        </authorList>
    </citation>
    <scope>NUCLEOTIDE SEQUENCE [LARGE SCALE GENOMIC DNA]</scope>
    <source>
        <strain evidence="2">cv. Punajuju</strain>
    </source>
</reference>
<dbReference type="EMBL" id="CM042014">
    <property type="protein sequence ID" value="KAI3723946.1"/>
    <property type="molecule type" value="Genomic_DNA"/>
</dbReference>
<name>A0ACB9BPH6_CICIN</name>
<organism evidence="1 2">
    <name type="scientific">Cichorium intybus</name>
    <name type="common">Chicory</name>
    <dbReference type="NCBI Taxonomy" id="13427"/>
    <lineage>
        <taxon>Eukaryota</taxon>
        <taxon>Viridiplantae</taxon>
        <taxon>Streptophyta</taxon>
        <taxon>Embryophyta</taxon>
        <taxon>Tracheophyta</taxon>
        <taxon>Spermatophyta</taxon>
        <taxon>Magnoliopsida</taxon>
        <taxon>eudicotyledons</taxon>
        <taxon>Gunneridae</taxon>
        <taxon>Pentapetalae</taxon>
        <taxon>asterids</taxon>
        <taxon>campanulids</taxon>
        <taxon>Asterales</taxon>
        <taxon>Asteraceae</taxon>
        <taxon>Cichorioideae</taxon>
        <taxon>Cichorieae</taxon>
        <taxon>Cichoriinae</taxon>
        <taxon>Cichorium</taxon>
    </lineage>
</organism>
<evidence type="ECO:0000313" key="2">
    <source>
        <dbReference type="Proteomes" id="UP001055811"/>
    </source>
</evidence>
<reference evidence="1 2" key="2">
    <citation type="journal article" date="2022" name="Mol. Ecol. Resour.">
        <title>The genomes of chicory, endive, great burdock and yacon provide insights into Asteraceae paleo-polyploidization history and plant inulin production.</title>
        <authorList>
            <person name="Fan W."/>
            <person name="Wang S."/>
            <person name="Wang H."/>
            <person name="Wang A."/>
            <person name="Jiang F."/>
            <person name="Liu H."/>
            <person name="Zhao H."/>
            <person name="Xu D."/>
            <person name="Zhang Y."/>
        </authorList>
    </citation>
    <scope>NUCLEOTIDE SEQUENCE [LARGE SCALE GENOMIC DNA]</scope>
    <source>
        <strain evidence="2">cv. Punajuju</strain>
        <tissue evidence="1">Leaves</tissue>
    </source>
</reference>
<gene>
    <name evidence="1" type="ORF">L2E82_35708</name>
</gene>